<dbReference type="InterPro" id="IPR009467">
    <property type="entry name" value="Glycolipid-bd_prot_put"/>
</dbReference>
<proteinExistence type="predicted"/>
<dbReference type="RefSeq" id="WP_203066249.1">
    <property type="nucleotide sequence ID" value="NZ_CP068983.1"/>
</dbReference>
<evidence type="ECO:0000313" key="1">
    <source>
        <dbReference type="EMBL" id="MCI0129487.1"/>
    </source>
</evidence>
<dbReference type="AlphaFoldDB" id="A0AA41QR49"/>
<name>A0AA41QR49_9HYPH</name>
<dbReference type="EMBL" id="JALAZD010000005">
    <property type="protein sequence ID" value="MCI0129487.1"/>
    <property type="molecule type" value="Genomic_DNA"/>
</dbReference>
<keyword evidence="2" id="KW-1185">Reference proteome</keyword>
<dbReference type="Pfam" id="PF06475">
    <property type="entry name" value="Glycolipid_bind"/>
    <property type="match status" value="1"/>
</dbReference>
<comment type="caution">
    <text evidence="1">The sequence shown here is derived from an EMBL/GenBank/DDBJ whole genome shotgun (WGS) entry which is preliminary data.</text>
</comment>
<accession>A0AA41QR49</accession>
<protein>
    <submittedName>
        <fullName evidence="1">Glycolipid-binding domain-containing protein</fullName>
    </submittedName>
</protein>
<gene>
    <name evidence="1" type="ORF">ML536_21845</name>
</gene>
<dbReference type="Proteomes" id="UP001156140">
    <property type="component" value="Unassembled WGS sequence"/>
</dbReference>
<organism evidence="1 2">
    <name type="scientific">Paradevosia shaoguanensis</name>
    <dbReference type="NCBI Taxonomy" id="1335043"/>
    <lineage>
        <taxon>Bacteria</taxon>
        <taxon>Pseudomonadati</taxon>
        <taxon>Pseudomonadota</taxon>
        <taxon>Alphaproteobacteria</taxon>
        <taxon>Hyphomicrobiales</taxon>
        <taxon>Devosiaceae</taxon>
        <taxon>Paradevosia</taxon>
    </lineage>
</organism>
<dbReference type="SUPFAM" id="SSF159275">
    <property type="entry name" value="PA1994-like"/>
    <property type="match status" value="1"/>
</dbReference>
<sequence>MSDTDVIFWRRTDISGLERLALTRDVDGIAVSSSLVCLEAGGFRLDHHWQLDPNWRAQRVSVERWNGDGHRTLDLERAGSGWKVDGIVRLDLEGVEEPDLSVTPFCNTLPIRRLSPDPASTLTLDVAFIDGPTLTVARSRQRYGRVGPGEVHYTDLGLSQGFEADLSVDEEGLVLTYQHLFERVFQGD</sequence>
<evidence type="ECO:0000313" key="2">
    <source>
        <dbReference type="Proteomes" id="UP001156140"/>
    </source>
</evidence>
<reference evidence="1" key="1">
    <citation type="submission" date="2022-03" db="EMBL/GenBank/DDBJ databases">
        <title>The complete genome sequence of a Methyloterrigena soli.</title>
        <authorList>
            <person name="Zi Z."/>
        </authorList>
    </citation>
    <scope>NUCLEOTIDE SEQUENCE</scope>
    <source>
        <strain evidence="1">M48</strain>
    </source>
</reference>